<evidence type="ECO:0000313" key="2">
    <source>
        <dbReference type="Proteomes" id="UP001633002"/>
    </source>
</evidence>
<dbReference type="EMBL" id="JBJQOH010000006">
    <property type="protein sequence ID" value="KAL3684381.1"/>
    <property type="molecule type" value="Genomic_DNA"/>
</dbReference>
<dbReference type="Proteomes" id="UP001633002">
    <property type="component" value="Unassembled WGS sequence"/>
</dbReference>
<gene>
    <name evidence="1" type="ORF">R1sor_002403</name>
</gene>
<name>A0ABD3H0E2_9MARC</name>
<protein>
    <submittedName>
        <fullName evidence="1">Uncharacterized protein</fullName>
    </submittedName>
</protein>
<comment type="caution">
    <text evidence="1">The sequence shown here is derived from an EMBL/GenBank/DDBJ whole genome shotgun (WGS) entry which is preliminary data.</text>
</comment>
<accession>A0ABD3H0E2</accession>
<reference evidence="1 2" key="1">
    <citation type="submission" date="2024-09" db="EMBL/GenBank/DDBJ databases">
        <title>Chromosome-scale assembly of Riccia sorocarpa.</title>
        <authorList>
            <person name="Paukszto L."/>
        </authorList>
    </citation>
    <scope>NUCLEOTIDE SEQUENCE [LARGE SCALE GENOMIC DNA]</scope>
    <source>
        <strain evidence="1">LP-2024</strain>
        <tissue evidence="1">Aerial parts of the thallus</tissue>
    </source>
</reference>
<evidence type="ECO:0000313" key="1">
    <source>
        <dbReference type="EMBL" id="KAL3684381.1"/>
    </source>
</evidence>
<keyword evidence="2" id="KW-1185">Reference proteome</keyword>
<proteinExistence type="predicted"/>
<sequence length="375" mass="41991">MDWYERLGPARPAIFRNWIMPTEISAEELGTLTASLRADESGNKSSTLKLTLFCKCLYATAKMEAEGNADCVRDEEFHNFYRLLPSIVETFMTDVPWLKSSTQASETLLYALGFLVDLTKFVLASVNASASLRRIGDVTSIMRALCKGFDADMPFHQMHDSVPLPGSVMEAKTRYVSCRSMLSISAACGDSPPGKRRKSVNGGPVNLPALYMCKCAEFGPRSPESNLWIKSLVEYFGRGCPGYDRTVACGFENLKELLPSSYSPDRAHMHVVKHVRCLLDFFLTAELAQRIVRPLENQILQKLLSFTSAEEEVGKTLPVATESSPASPMVCEEVSCATSKPPIHRMLDKAAEWFRFMFHFRRSKRKIEPTPDNFP</sequence>
<organism evidence="1 2">
    <name type="scientific">Riccia sorocarpa</name>
    <dbReference type="NCBI Taxonomy" id="122646"/>
    <lineage>
        <taxon>Eukaryota</taxon>
        <taxon>Viridiplantae</taxon>
        <taxon>Streptophyta</taxon>
        <taxon>Embryophyta</taxon>
        <taxon>Marchantiophyta</taxon>
        <taxon>Marchantiopsida</taxon>
        <taxon>Marchantiidae</taxon>
        <taxon>Marchantiales</taxon>
        <taxon>Ricciaceae</taxon>
        <taxon>Riccia</taxon>
    </lineage>
</organism>
<dbReference type="AlphaFoldDB" id="A0ABD3H0E2"/>